<dbReference type="InterPro" id="IPR036188">
    <property type="entry name" value="FAD/NAD-bd_sf"/>
</dbReference>
<evidence type="ECO:0000256" key="6">
    <source>
        <dbReference type="ARBA" id="ARBA00022857"/>
    </source>
</evidence>
<evidence type="ECO:0000256" key="4">
    <source>
        <dbReference type="ARBA" id="ARBA00022630"/>
    </source>
</evidence>
<name>A0A1W6Z9K0_9BORD</name>
<dbReference type="InterPro" id="IPR025700">
    <property type="entry name" value="Lys/Orn_oxygenase"/>
</dbReference>
<dbReference type="SUPFAM" id="SSF51905">
    <property type="entry name" value="FAD/NAD(P)-binding domain"/>
    <property type="match status" value="2"/>
</dbReference>
<sequence length="439" mass="49130">MAVDTRIHDVLGVGFGPSNLALAVALRETSTRPPLDFAFVERKPEFVWHGSMLLDDSCMQISFLKDLVMLRNPSSRYTFINYLHAKGRLMDFINLKTFFPSRHEFNDYLRWVADDFDMQVSYDADVLAIEPVLRRGVATHLRVRVRDGRGMEQERLARNVVVSVGGAPAVPEMFAALRRDPRVLHSSSYLEGMSRLAPPRRVAVVGAGQSAAEIFMDLQGRYPGARIDLVTRSHAIKPADDSPFVNEVFNPEFTDYLFQQPAIERRRLLQEYRNTNYAVVDLDLIERIYETLYQQKVRGQDRLRVLRLCEVREVSASSAGIALTLGHVSTGGQETVDYDLVVLATGYRRDLHSDLVAPLRPYMAAGAGEPLPVARDYRLLTTPDCEAGVYLQGCCEETHGLSDTLLSILPTRAQEIADALAARLPQPARPRAEARASAA</sequence>
<evidence type="ECO:0000256" key="2">
    <source>
        <dbReference type="ARBA" id="ARBA00004924"/>
    </source>
</evidence>
<dbReference type="EMBL" id="CP021111">
    <property type="protein sequence ID" value="ARP93999.1"/>
    <property type="molecule type" value="Genomic_DNA"/>
</dbReference>
<dbReference type="PANTHER" id="PTHR42802:SF1">
    <property type="entry name" value="L-ORNITHINE N(5)-MONOOXYGENASE"/>
    <property type="match status" value="1"/>
</dbReference>
<keyword evidence="9" id="KW-1185">Reference proteome</keyword>
<dbReference type="GO" id="GO:0006879">
    <property type="term" value="P:intracellular iron ion homeostasis"/>
    <property type="evidence" value="ECO:0007669"/>
    <property type="project" value="TreeGrafter"/>
</dbReference>
<comment type="similarity">
    <text evidence="3">Belongs to the lysine N(6)-hydroxylase/L-ornithine N(5)-oxygenase family.</text>
</comment>
<proteinExistence type="inferred from homology"/>
<evidence type="ECO:0000313" key="9">
    <source>
        <dbReference type="Proteomes" id="UP000194161"/>
    </source>
</evidence>
<dbReference type="Proteomes" id="UP000194161">
    <property type="component" value="Chromosome"/>
</dbReference>
<dbReference type="GO" id="GO:0004497">
    <property type="term" value="F:monooxygenase activity"/>
    <property type="evidence" value="ECO:0007669"/>
    <property type="project" value="UniProtKB-KW"/>
</dbReference>
<dbReference type="PRINTS" id="PR00368">
    <property type="entry name" value="FADPNR"/>
</dbReference>
<dbReference type="AlphaFoldDB" id="A0A1W6Z9K0"/>
<keyword evidence="7" id="KW-0560">Oxidoreductase</keyword>
<dbReference type="Gene3D" id="3.50.50.60">
    <property type="entry name" value="FAD/NAD(P)-binding domain"/>
    <property type="match status" value="1"/>
</dbReference>
<dbReference type="OrthoDB" id="7527071at2"/>
<keyword evidence="4" id="KW-0285">Flavoprotein</keyword>
<evidence type="ECO:0000313" key="8">
    <source>
        <dbReference type="EMBL" id="ARP93999.1"/>
    </source>
</evidence>
<evidence type="ECO:0000256" key="5">
    <source>
        <dbReference type="ARBA" id="ARBA00022827"/>
    </source>
</evidence>
<protein>
    <submittedName>
        <fullName evidence="8">Ornithine monooxygenase</fullName>
    </submittedName>
</protein>
<comment type="pathway">
    <text evidence="2">Siderophore biosynthesis.</text>
</comment>
<evidence type="ECO:0000256" key="3">
    <source>
        <dbReference type="ARBA" id="ARBA00007588"/>
    </source>
</evidence>
<evidence type="ECO:0000256" key="7">
    <source>
        <dbReference type="ARBA" id="ARBA00023002"/>
    </source>
</evidence>
<gene>
    <name evidence="8" type="ORF">CAL15_06160</name>
</gene>
<dbReference type="Pfam" id="PF13434">
    <property type="entry name" value="Lys_Orn_oxgnase"/>
    <property type="match status" value="1"/>
</dbReference>
<dbReference type="STRING" id="463040.CAL15_06160"/>
<reference evidence="8 9" key="1">
    <citation type="submission" date="2017-05" db="EMBL/GenBank/DDBJ databases">
        <title>Complete and WGS of Bordetella genogroups.</title>
        <authorList>
            <person name="Spilker T."/>
            <person name="LiPuma J."/>
        </authorList>
    </citation>
    <scope>NUCLEOTIDE SEQUENCE [LARGE SCALE GENOMIC DNA]</scope>
    <source>
        <strain evidence="8 9">AU7206</strain>
    </source>
</reference>
<dbReference type="KEGG" id="bgm:CAL15_06160"/>
<evidence type="ECO:0000256" key="1">
    <source>
        <dbReference type="ARBA" id="ARBA00001974"/>
    </source>
</evidence>
<dbReference type="PANTHER" id="PTHR42802">
    <property type="entry name" value="MONOOXYGENASE"/>
    <property type="match status" value="1"/>
</dbReference>
<keyword evidence="6" id="KW-0521">NADP</keyword>
<keyword evidence="8" id="KW-0503">Monooxygenase</keyword>
<comment type="cofactor">
    <cofactor evidence="1">
        <name>FAD</name>
        <dbReference type="ChEBI" id="CHEBI:57692"/>
    </cofactor>
</comment>
<organism evidence="8 9">
    <name type="scientific">Bordetella genomosp. 13</name>
    <dbReference type="NCBI Taxonomy" id="463040"/>
    <lineage>
        <taxon>Bacteria</taxon>
        <taxon>Pseudomonadati</taxon>
        <taxon>Pseudomonadota</taxon>
        <taxon>Betaproteobacteria</taxon>
        <taxon>Burkholderiales</taxon>
        <taxon>Alcaligenaceae</taxon>
        <taxon>Bordetella</taxon>
    </lineage>
</organism>
<keyword evidence="5" id="KW-0274">FAD</keyword>
<accession>A0A1W6Z9K0</accession>
<dbReference type="RefSeq" id="WP_086077770.1">
    <property type="nucleotide sequence ID" value="NZ_CP021111.1"/>
</dbReference>